<dbReference type="Gene3D" id="3.30.1330.10">
    <property type="entry name" value="PurM-like, N-terminal domain"/>
    <property type="match status" value="1"/>
</dbReference>
<dbReference type="PANTHER" id="PTHR30303">
    <property type="entry name" value="HYDROGENASE ISOENZYMES FORMATION PROTEIN HYPE"/>
    <property type="match status" value="1"/>
</dbReference>
<dbReference type="CDD" id="cd02197">
    <property type="entry name" value="HypE"/>
    <property type="match status" value="1"/>
</dbReference>
<reference evidence="4" key="1">
    <citation type="submission" date="2024-01" db="EMBL/GenBank/DDBJ databases">
        <title>Bank of Algae and Cyanobacteria of the Azores (BACA) strain genomes.</title>
        <authorList>
            <person name="Luz R."/>
            <person name="Cordeiro R."/>
            <person name="Fonseca A."/>
            <person name="Goncalves V."/>
        </authorList>
    </citation>
    <scope>NUCLEOTIDE SEQUENCE</scope>
    <source>
        <strain evidence="4">BACA0141</strain>
    </source>
</reference>
<accession>A0AAW9PY03</accession>
<sequence length="366" mass="39321">MLNPSMLNPKSEPQDFHLSCPMPIQQYPHVMLAHGGGGKLMHQLISQMFVPTFAIPTHCQHDAAALYLTNDKANTSPSRIAFTTDSYVVHPLFFPGGDIGSMAVHGTVNDLAMAGARPLYLSASFILEEGLPMSTLWQIVRSMQQAAQFANVQIVTGDTKVVDKGKGDGIFINTSGVGIIEHDLAIAPQSVQQGDAILLNGDIGRHGIAIMAVREGLEFETAIESDSAPLTDLVQLLLDGGIDIHMMRDLTRGGLASALNEISLAANVGIAIAENSIPVREDVQGACEILGFDPLYVANEGRFIAFIPQVQVDKALEIMRSHPFGRDACAIGQVTDNQANLVTMRTQIGSTRIVDMLSGEQLPRIC</sequence>
<evidence type="ECO:0000259" key="2">
    <source>
        <dbReference type="Pfam" id="PF00586"/>
    </source>
</evidence>
<keyword evidence="5" id="KW-1185">Reference proteome</keyword>
<dbReference type="InterPro" id="IPR036676">
    <property type="entry name" value="PurM-like_C_sf"/>
</dbReference>
<proteinExistence type="inferred from homology"/>
<evidence type="ECO:0000259" key="3">
    <source>
        <dbReference type="Pfam" id="PF02769"/>
    </source>
</evidence>
<evidence type="ECO:0000313" key="4">
    <source>
        <dbReference type="EMBL" id="MEE3717962.1"/>
    </source>
</evidence>
<dbReference type="InterPro" id="IPR010918">
    <property type="entry name" value="PurM-like_C_dom"/>
</dbReference>
<dbReference type="EMBL" id="JAZBJZ010000059">
    <property type="protein sequence ID" value="MEE3717962.1"/>
    <property type="molecule type" value="Genomic_DNA"/>
</dbReference>
<gene>
    <name evidence="4" type="primary">hypE</name>
    <name evidence="4" type="ORF">V2H45_14575</name>
</gene>
<dbReference type="GO" id="GO:0051604">
    <property type="term" value="P:protein maturation"/>
    <property type="evidence" value="ECO:0007669"/>
    <property type="project" value="TreeGrafter"/>
</dbReference>
<dbReference type="Proteomes" id="UP001333818">
    <property type="component" value="Unassembled WGS sequence"/>
</dbReference>
<protein>
    <submittedName>
        <fullName evidence="4">Hydrogenase expression/formation protein HypE</fullName>
    </submittedName>
</protein>
<dbReference type="NCBIfam" id="TIGR02124">
    <property type="entry name" value="hypE"/>
    <property type="match status" value="1"/>
</dbReference>
<dbReference type="PIRSF" id="PIRSF005644">
    <property type="entry name" value="Hdrgns_mtr_HypE"/>
    <property type="match status" value="1"/>
</dbReference>
<dbReference type="Gene3D" id="3.90.650.10">
    <property type="entry name" value="PurM-like C-terminal domain"/>
    <property type="match status" value="1"/>
</dbReference>
<dbReference type="SUPFAM" id="SSF56042">
    <property type="entry name" value="PurM C-terminal domain-like"/>
    <property type="match status" value="1"/>
</dbReference>
<organism evidence="4 5">
    <name type="scientific">Tumidithrix elongata BACA0141</name>
    <dbReference type="NCBI Taxonomy" id="2716417"/>
    <lineage>
        <taxon>Bacteria</taxon>
        <taxon>Bacillati</taxon>
        <taxon>Cyanobacteriota</taxon>
        <taxon>Cyanophyceae</taxon>
        <taxon>Pseudanabaenales</taxon>
        <taxon>Pseudanabaenaceae</taxon>
        <taxon>Tumidithrix</taxon>
        <taxon>Tumidithrix elongata</taxon>
    </lineage>
</organism>
<dbReference type="Pfam" id="PF00586">
    <property type="entry name" value="AIRS"/>
    <property type="match status" value="1"/>
</dbReference>
<dbReference type="PANTHER" id="PTHR30303:SF0">
    <property type="entry name" value="CARBAMOYL DEHYDRATASE HYPE"/>
    <property type="match status" value="1"/>
</dbReference>
<comment type="caution">
    <text evidence="4">The sequence shown here is derived from an EMBL/GenBank/DDBJ whole genome shotgun (WGS) entry which is preliminary data.</text>
</comment>
<dbReference type="Pfam" id="PF02769">
    <property type="entry name" value="AIRS_C"/>
    <property type="match status" value="1"/>
</dbReference>
<feature type="domain" description="PurM-like C-terminal" evidence="3">
    <location>
        <begin position="192"/>
        <end position="338"/>
    </location>
</feature>
<dbReference type="InterPro" id="IPR016188">
    <property type="entry name" value="PurM-like_N"/>
</dbReference>
<dbReference type="AlphaFoldDB" id="A0AAW9PY03"/>
<evidence type="ECO:0000256" key="1">
    <source>
        <dbReference type="ARBA" id="ARBA00006243"/>
    </source>
</evidence>
<dbReference type="InterPro" id="IPR036921">
    <property type="entry name" value="PurM-like_N_sf"/>
</dbReference>
<comment type="similarity">
    <text evidence="1">Belongs to the HypE family.</text>
</comment>
<evidence type="ECO:0000313" key="5">
    <source>
        <dbReference type="Proteomes" id="UP001333818"/>
    </source>
</evidence>
<dbReference type="SUPFAM" id="SSF55326">
    <property type="entry name" value="PurM N-terminal domain-like"/>
    <property type="match status" value="1"/>
</dbReference>
<dbReference type="InterPro" id="IPR011854">
    <property type="entry name" value="HypE"/>
</dbReference>
<name>A0AAW9PY03_9CYAN</name>
<feature type="domain" description="PurM-like N-terminal" evidence="2">
    <location>
        <begin position="62"/>
        <end position="180"/>
    </location>
</feature>